<dbReference type="AlphaFoldDB" id="A0A8C6R4R7"/>
<dbReference type="Proteomes" id="UP000694381">
    <property type="component" value="Unassembled WGS sequence"/>
</dbReference>
<protein>
    <submittedName>
        <fullName evidence="1">Coiled-coil domain containing 106</fullName>
    </submittedName>
</protein>
<sequence>MNDRSSRRRTMKDEETFGI</sequence>
<name>A0A8C6R4R7_NANGA</name>
<reference evidence="1" key="2">
    <citation type="submission" date="2025-09" db="UniProtKB">
        <authorList>
            <consortium name="Ensembl"/>
        </authorList>
    </citation>
    <scope>IDENTIFICATION</scope>
</reference>
<reference evidence="1" key="1">
    <citation type="submission" date="2025-08" db="UniProtKB">
        <authorList>
            <consortium name="Ensembl"/>
        </authorList>
    </citation>
    <scope>IDENTIFICATION</scope>
</reference>
<accession>A0A8C6R4R7</accession>
<organism evidence="1 2">
    <name type="scientific">Nannospalax galili</name>
    <name type="common">Northern Israeli blind subterranean mole rat</name>
    <name type="synonym">Spalax galili</name>
    <dbReference type="NCBI Taxonomy" id="1026970"/>
    <lineage>
        <taxon>Eukaryota</taxon>
        <taxon>Metazoa</taxon>
        <taxon>Chordata</taxon>
        <taxon>Craniata</taxon>
        <taxon>Vertebrata</taxon>
        <taxon>Euteleostomi</taxon>
        <taxon>Mammalia</taxon>
        <taxon>Eutheria</taxon>
        <taxon>Euarchontoglires</taxon>
        <taxon>Glires</taxon>
        <taxon>Rodentia</taxon>
        <taxon>Myomorpha</taxon>
        <taxon>Muroidea</taxon>
        <taxon>Spalacidae</taxon>
        <taxon>Spalacinae</taxon>
        <taxon>Nannospalax</taxon>
    </lineage>
</organism>
<proteinExistence type="predicted"/>
<gene>
    <name evidence="1" type="primary">Ccdc106</name>
</gene>
<evidence type="ECO:0000313" key="2">
    <source>
        <dbReference type="Proteomes" id="UP000694381"/>
    </source>
</evidence>
<keyword evidence="2" id="KW-1185">Reference proteome</keyword>
<dbReference type="Ensembl" id="ENSNGAT00000018993.1">
    <property type="protein sequence ID" value="ENSNGAP00000013414.1"/>
    <property type="gene ID" value="ENSNGAG00000014996.1"/>
</dbReference>
<evidence type="ECO:0000313" key="1">
    <source>
        <dbReference type="Ensembl" id="ENSNGAP00000013414.1"/>
    </source>
</evidence>